<sequence length="70" mass="7801">MGFWSRAPIGSAKPLSALKQRYIELGSLQALAEAESVDIAWLGRQLKAYDRRVAGSDADYTGPERRHPRD</sequence>
<dbReference type="RefSeq" id="WP_145150802.1">
    <property type="nucleotide sequence ID" value="NZ_VNIM01000034.1"/>
</dbReference>
<dbReference type="OrthoDB" id="9907793at2"/>
<accession>A0A558R4Q0</accession>
<protein>
    <submittedName>
        <fullName evidence="1">Uncharacterized protein</fullName>
    </submittedName>
</protein>
<dbReference type="Proteomes" id="UP000318681">
    <property type="component" value="Unassembled WGS sequence"/>
</dbReference>
<dbReference type="EMBL" id="VNIM01000034">
    <property type="protein sequence ID" value="TVV74374.1"/>
    <property type="molecule type" value="Genomic_DNA"/>
</dbReference>
<reference evidence="1 2" key="1">
    <citation type="submission" date="2019-07" db="EMBL/GenBank/DDBJ databases">
        <title>Sphingomonas solaris sp. nov., isolated from a solar panel from Boston, Massachusetts.</title>
        <authorList>
            <person name="Tanner K."/>
            <person name="Pascual J."/>
            <person name="Mancuso C."/>
            <person name="Pereto J."/>
            <person name="Khalil A."/>
            <person name="Vilanova C."/>
        </authorList>
    </citation>
    <scope>NUCLEOTIDE SEQUENCE [LARGE SCALE GENOMIC DNA]</scope>
    <source>
        <strain evidence="1 2">R4DWN</strain>
    </source>
</reference>
<comment type="caution">
    <text evidence="1">The sequence shown here is derived from an EMBL/GenBank/DDBJ whole genome shotgun (WGS) entry which is preliminary data.</text>
</comment>
<proteinExistence type="predicted"/>
<organism evidence="1 2">
    <name type="scientific">Alterirhizorhabdus solaris</name>
    <dbReference type="NCBI Taxonomy" id="2529389"/>
    <lineage>
        <taxon>Bacteria</taxon>
        <taxon>Pseudomonadati</taxon>
        <taxon>Pseudomonadota</taxon>
        <taxon>Alphaproteobacteria</taxon>
        <taxon>Sphingomonadales</taxon>
        <taxon>Rhizorhabdaceae</taxon>
        <taxon>Alterirhizorhabdus</taxon>
    </lineage>
</organism>
<evidence type="ECO:0000313" key="2">
    <source>
        <dbReference type="Proteomes" id="UP000318681"/>
    </source>
</evidence>
<name>A0A558R4Q0_9SPHN</name>
<gene>
    <name evidence="1" type="ORF">FOY91_09890</name>
</gene>
<keyword evidence="2" id="KW-1185">Reference proteome</keyword>
<evidence type="ECO:0000313" key="1">
    <source>
        <dbReference type="EMBL" id="TVV74374.1"/>
    </source>
</evidence>
<dbReference type="AlphaFoldDB" id="A0A558R4Q0"/>